<dbReference type="InterPro" id="IPR000056">
    <property type="entry name" value="Ribul_P_3_epim-like"/>
</dbReference>
<dbReference type="GO" id="GO:0016857">
    <property type="term" value="F:racemase and epimerase activity, acting on carbohydrates and derivatives"/>
    <property type="evidence" value="ECO:0007669"/>
    <property type="project" value="InterPro"/>
</dbReference>
<keyword evidence="4" id="KW-1185">Reference proteome</keyword>
<dbReference type="Gene3D" id="3.20.20.70">
    <property type="entry name" value="Aldolase class I"/>
    <property type="match status" value="1"/>
</dbReference>
<dbReference type="SUPFAM" id="SSF51366">
    <property type="entry name" value="Ribulose-phoshate binding barrel"/>
    <property type="match status" value="1"/>
</dbReference>
<dbReference type="AlphaFoldDB" id="A0A938YR72"/>
<dbReference type="GO" id="GO:0046872">
    <property type="term" value="F:metal ion binding"/>
    <property type="evidence" value="ECO:0007669"/>
    <property type="project" value="UniProtKB-KW"/>
</dbReference>
<dbReference type="InterPro" id="IPR011060">
    <property type="entry name" value="RibuloseP-bd_barrel"/>
</dbReference>
<evidence type="ECO:0008006" key="5">
    <source>
        <dbReference type="Google" id="ProtNLM"/>
    </source>
</evidence>
<reference evidence="3" key="1">
    <citation type="submission" date="2021-01" db="EMBL/GenBank/DDBJ databases">
        <title>KCTC 19127 draft genome.</title>
        <authorList>
            <person name="An D."/>
        </authorList>
    </citation>
    <scope>NUCLEOTIDE SEQUENCE</scope>
    <source>
        <strain evidence="3">KCTC 19127</strain>
    </source>
</reference>
<comment type="caution">
    <text evidence="3">The sequence shown here is derived from an EMBL/GenBank/DDBJ whole genome shotgun (WGS) entry which is preliminary data.</text>
</comment>
<organism evidence="3 4">
    <name type="scientific">Nakamurella flavida</name>
    <dbReference type="NCBI Taxonomy" id="363630"/>
    <lineage>
        <taxon>Bacteria</taxon>
        <taxon>Bacillati</taxon>
        <taxon>Actinomycetota</taxon>
        <taxon>Actinomycetes</taxon>
        <taxon>Nakamurellales</taxon>
        <taxon>Nakamurellaceae</taxon>
        <taxon>Nakamurella</taxon>
    </lineage>
</organism>
<gene>
    <name evidence="3" type="ORF">JL107_15985</name>
</gene>
<dbReference type="Pfam" id="PF00834">
    <property type="entry name" value="Ribul_P_3_epim"/>
    <property type="match status" value="1"/>
</dbReference>
<dbReference type="GO" id="GO:0005975">
    <property type="term" value="P:carbohydrate metabolic process"/>
    <property type="evidence" value="ECO:0007669"/>
    <property type="project" value="InterPro"/>
</dbReference>
<dbReference type="PANTHER" id="PTHR11749">
    <property type="entry name" value="RIBULOSE-5-PHOSPHATE-3-EPIMERASE"/>
    <property type="match status" value="1"/>
</dbReference>
<protein>
    <recommendedName>
        <fullName evidence="5">Ribulose-phosphate 3-epimerase</fullName>
    </recommendedName>
</protein>
<proteinExistence type="predicted"/>
<sequence>MTRRVAVSLWSVPEPAQDPTLSTLRTAGLDHVHWDLTDGVFAAAGGFPADRARTLTAAHGLRAEAHLMVTDPLAHVDAWTDFCELVVVHAETPDHLAALRRIEKRGARAGLALSPGTPADVVPPGELAVLVMSIVPGQAGSTFTPSTLGTVRELRTGDPDRLVGLDGGVQRRHLDDIRQAGASWLVSGTDLTGAGDPAGWLADARA</sequence>
<keyword evidence="1" id="KW-0479">Metal-binding</keyword>
<dbReference type="Proteomes" id="UP000663801">
    <property type="component" value="Unassembled WGS sequence"/>
</dbReference>
<dbReference type="RefSeq" id="WP_205258072.1">
    <property type="nucleotide sequence ID" value="NZ_BAAAPV010000002.1"/>
</dbReference>
<keyword evidence="2" id="KW-0413">Isomerase</keyword>
<dbReference type="InterPro" id="IPR013785">
    <property type="entry name" value="Aldolase_TIM"/>
</dbReference>
<evidence type="ECO:0000313" key="4">
    <source>
        <dbReference type="Proteomes" id="UP000663801"/>
    </source>
</evidence>
<evidence type="ECO:0000256" key="1">
    <source>
        <dbReference type="ARBA" id="ARBA00022723"/>
    </source>
</evidence>
<evidence type="ECO:0000313" key="3">
    <source>
        <dbReference type="EMBL" id="MBM9477949.1"/>
    </source>
</evidence>
<evidence type="ECO:0000256" key="2">
    <source>
        <dbReference type="ARBA" id="ARBA00023235"/>
    </source>
</evidence>
<name>A0A938YR72_9ACTN</name>
<accession>A0A938YR72</accession>
<dbReference type="EMBL" id="JAERWL010000014">
    <property type="protein sequence ID" value="MBM9477949.1"/>
    <property type="molecule type" value="Genomic_DNA"/>
</dbReference>